<sequence>MDYSPGGKERRMRRKSTEDREASKETLLLLFPALECRQACGGRASVDLQLTLLGCTYTDRHGLTQGLHPYFIAEIYMPDCRAHLLATEEGQAMRSLLLSQRPSQEQHRANHTVIWCTRAEAATWA</sequence>
<gene>
    <name evidence="2" type="ORF">PLEPLA_LOCUS31606</name>
</gene>
<proteinExistence type="predicted"/>
<organism evidence="2 3">
    <name type="scientific">Pleuronectes platessa</name>
    <name type="common">European plaice</name>
    <dbReference type="NCBI Taxonomy" id="8262"/>
    <lineage>
        <taxon>Eukaryota</taxon>
        <taxon>Metazoa</taxon>
        <taxon>Chordata</taxon>
        <taxon>Craniata</taxon>
        <taxon>Vertebrata</taxon>
        <taxon>Euteleostomi</taxon>
        <taxon>Actinopterygii</taxon>
        <taxon>Neopterygii</taxon>
        <taxon>Teleostei</taxon>
        <taxon>Neoteleostei</taxon>
        <taxon>Acanthomorphata</taxon>
        <taxon>Carangaria</taxon>
        <taxon>Pleuronectiformes</taxon>
        <taxon>Pleuronectoidei</taxon>
        <taxon>Pleuronectidae</taxon>
        <taxon>Pleuronectes</taxon>
    </lineage>
</organism>
<dbReference type="EMBL" id="CADEAL010003223">
    <property type="protein sequence ID" value="CAB1443890.1"/>
    <property type="molecule type" value="Genomic_DNA"/>
</dbReference>
<comment type="caution">
    <text evidence="2">The sequence shown here is derived from an EMBL/GenBank/DDBJ whole genome shotgun (WGS) entry which is preliminary data.</text>
</comment>
<evidence type="ECO:0000313" key="3">
    <source>
        <dbReference type="Proteomes" id="UP001153269"/>
    </source>
</evidence>
<accession>A0A9N7V6W7</accession>
<feature type="region of interest" description="Disordered" evidence="1">
    <location>
        <begin position="1"/>
        <end position="23"/>
    </location>
</feature>
<keyword evidence="3" id="KW-1185">Reference proteome</keyword>
<dbReference type="AlphaFoldDB" id="A0A9N7V6W7"/>
<protein>
    <submittedName>
        <fullName evidence="2">Uncharacterized protein</fullName>
    </submittedName>
</protein>
<dbReference type="Proteomes" id="UP001153269">
    <property type="component" value="Unassembled WGS sequence"/>
</dbReference>
<evidence type="ECO:0000313" key="2">
    <source>
        <dbReference type="EMBL" id="CAB1443890.1"/>
    </source>
</evidence>
<name>A0A9N7V6W7_PLEPL</name>
<reference evidence="2" key="1">
    <citation type="submission" date="2020-03" db="EMBL/GenBank/DDBJ databases">
        <authorList>
            <person name="Weist P."/>
        </authorList>
    </citation>
    <scope>NUCLEOTIDE SEQUENCE</scope>
</reference>
<evidence type="ECO:0000256" key="1">
    <source>
        <dbReference type="SAM" id="MobiDB-lite"/>
    </source>
</evidence>